<comment type="similarity">
    <text evidence="1">Belongs to the 'GDSL' lipolytic enzyme family.</text>
</comment>
<organism evidence="3 4">
    <name type="scientific">Dipteronia dyeriana</name>
    <dbReference type="NCBI Taxonomy" id="168575"/>
    <lineage>
        <taxon>Eukaryota</taxon>
        <taxon>Viridiplantae</taxon>
        <taxon>Streptophyta</taxon>
        <taxon>Embryophyta</taxon>
        <taxon>Tracheophyta</taxon>
        <taxon>Spermatophyta</taxon>
        <taxon>Magnoliopsida</taxon>
        <taxon>eudicotyledons</taxon>
        <taxon>Gunneridae</taxon>
        <taxon>Pentapetalae</taxon>
        <taxon>rosids</taxon>
        <taxon>malvids</taxon>
        <taxon>Sapindales</taxon>
        <taxon>Sapindaceae</taxon>
        <taxon>Hippocastanoideae</taxon>
        <taxon>Acereae</taxon>
        <taxon>Dipteronia</taxon>
    </lineage>
</organism>
<accession>A0AAD9TIV3</accession>
<comment type="caution">
    <text evidence="3">The sequence shown here is derived from an EMBL/GenBank/DDBJ whole genome shotgun (WGS) entry which is preliminary data.</text>
</comment>
<dbReference type="InterPro" id="IPR036514">
    <property type="entry name" value="SGNH_hydro_sf"/>
</dbReference>
<dbReference type="PANTHER" id="PTHR22835">
    <property type="entry name" value="ZINC FINGER FYVE DOMAIN CONTAINING PROTEIN"/>
    <property type="match status" value="1"/>
</dbReference>
<keyword evidence="4" id="KW-1185">Reference proteome</keyword>
<dbReference type="AlphaFoldDB" id="A0AAD9TIV3"/>
<name>A0AAD9TIV3_9ROSI</name>
<evidence type="ECO:0008006" key="5">
    <source>
        <dbReference type="Google" id="ProtNLM"/>
    </source>
</evidence>
<dbReference type="EMBL" id="JANJYI010000009">
    <property type="protein sequence ID" value="KAK2636597.1"/>
    <property type="molecule type" value="Genomic_DNA"/>
</dbReference>
<reference evidence="3" key="1">
    <citation type="journal article" date="2023" name="Plant J.">
        <title>Genome sequences and population genomics provide insights into the demographic history, inbreeding, and mutation load of two 'living fossil' tree species of Dipteronia.</title>
        <authorList>
            <person name="Feng Y."/>
            <person name="Comes H.P."/>
            <person name="Chen J."/>
            <person name="Zhu S."/>
            <person name="Lu R."/>
            <person name="Zhang X."/>
            <person name="Li P."/>
            <person name="Qiu J."/>
            <person name="Olsen K.M."/>
            <person name="Qiu Y."/>
        </authorList>
    </citation>
    <scope>NUCLEOTIDE SEQUENCE</scope>
    <source>
        <strain evidence="3">KIB01</strain>
    </source>
</reference>
<evidence type="ECO:0000256" key="1">
    <source>
        <dbReference type="ARBA" id="ARBA00008668"/>
    </source>
</evidence>
<sequence>MNGGARHRSRWFLLNQLPSSYIRNSLPRPDDFSKALYTFDIGQNDLQSGLKLMTEEPLKESVSGITNRLVQAVETLYQHGARAYWIHNTAPIGCLPHSIIYYPLKHGNTDKNGCIISHNEVAQEFNRLLKYRVVSQLSCDSLMQSLPMLTSTQ</sequence>
<gene>
    <name evidence="3" type="ORF">Ddye_031389</name>
</gene>
<evidence type="ECO:0000313" key="4">
    <source>
        <dbReference type="Proteomes" id="UP001280121"/>
    </source>
</evidence>
<dbReference type="Gene3D" id="3.40.50.1110">
    <property type="entry name" value="SGNH hydrolase"/>
    <property type="match status" value="1"/>
</dbReference>
<protein>
    <recommendedName>
        <fullName evidence="5">GDSL esterase/lipase</fullName>
    </recommendedName>
</protein>
<dbReference type="InterPro" id="IPR001087">
    <property type="entry name" value="GDSL"/>
</dbReference>
<dbReference type="Pfam" id="PF00657">
    <property type="entry name" value="Lipase_GDSL"/>
    <property type="match status" value="1"/>
</dbReference>
<evidence type="ECO:0000256" key="2">
    <source>
        <dbReference type="ARBA" id="ARBA00023180"/>
    </source>
</evidence>
<evidence type="ECO:0000313" key="3">
    <source>
        <dbReference type="EMBL" id="KAK2636597.1"/>
    </source>
</evidence>
<keyword evidence="2" id="KW-0325">Glycoprotein</keyword>
<dbReference type="PANTHER" id="PTHR22835:SF510">
    <property type="entry name" value="GDSL ESTERASE_LIPASE"/>
    <property type="match status" value="1"/>
</dbReference>
<dbReference type="Proteomes" id="UP001280121">
    <property type="component" value="Unassembled WGS sequence"/>
</dbReference>
<proteinExistence type="inferred from homology"/>
<dbReference type="GO" id="GO:0016788">
    <property type="term" value="F:hydrolase activity, acting on ester bonds"/>
    <property type="evidence" value="ECO:0007669"/>
    <property type="project" value="InterPro"/>
</dbReference>